<feature type="transmembrane region" description="Helical" evidence="6">
    <location>
        <begin position="99"/>
        <end position="118"/>
    </location>
</feature>
<feature type="transmembrane region" description="Helical" evidence="6">
    <location>
        <begin position="229"/>
        <end position="252"/>
    </location>
</feature>
<evidence type="ECO:0000256" key="5">
    <source>
        <dbReference type="ARBA" id="ARBA00023136"/>
    </source>
</evidence>
<dbReference type="PANTHER" id="PTHR10165:SF35">
    <property type="entry name" value="RE23632P"/>
    <property type="match status" value="1"/>
</dbReference>
<evidence type="ECO:0000256" key="2">
    <source>
        <dbReference type="ARBA" id="ARBA00008816"/>
    </source>
</evidence>
<dbReference type="SUPFAM" id="SSF48317">
    <property type="entry name" value="Acid phosphatase/Vanadium-dependent haloperoxidase"/>
    <property type="match status" value="1"/>
</dbReference>
<feature type="domain" description="Phosphatidic acid phosphatase type 2/haloperoxidase" evidence="7">
    <location>
        <begin position="106"/>
        <end position="248"/>
    </location>
</feature>
<proteinExistence type="inferred from homology"/>
<evidence type="ECO:0000313" key="8">
    <source>
        <dbReference type="EMBL" id="SCU87956.1"/>
    </source>
</evidence>
<accession>A0A1G4JCT9</accession>
<comment type="similarity">
    <text evidence="2">Belongs to the PA-phosphatase related phosphoesterase family.</text>
</comment>
<dbReference type="InterPro" id="IPR036938">
    <property type="entry name" value="PAP2/HPO_sf"/>
</dbReference>
<evidence type="ECO:0000256" key="1">
    <source>
        <dbReference type="ARBA" id="ARBA00004141"/>
    </source>
</evidence>
<sequence>MAIDRLNLGMRGLSNYSIIKKWKIADIVLCVLLYVINIPIYYAAPFERQFSLNDLSLAHPHAETQRVGSTALLTYSLVIPIVTIVLVSFVLADSQHRSYLAFVSVLGLSVSWVANNLVTDFLKNLIGRPRPDFLARCKPKEGTPVDVLVTAAEVCTSKNLGRLRDGFRSTPSGHSSESFAGLGYLSLWLAGQLLVQNPAVSQIRKALAFLPLVGAVTIALSRTEDYRHHFVDVILGSCLGMFFAYNAYFAYFPGLSCEVPFKPLLDDTDLADNYDESAAGDEEATPLRSN</sequence>
<feature type="transmembrane region" description="Helical" evidence="6">
    <location>
        <begin position="24"/>
        <end position="44"/>
    </location>
</feature>
<dbReference type="GO" id="GO:0000329">
    <property type="term" value="C:fungal-type vacuole membrane"/>
    <property type="evidence" value="ECO:0007669"/>
    <property type="project" value="EnsemblFungi"/>
</dbReference>
<keyword evidence="9" id="KW-1185">Reference proteome</keyword>
<dbReference type="GO" id="GO:0046839">
    <property type="term" value="P:phospholipid dephosphorylation"/>
    <property type="evidence" value="ECO:0007669"/>
    <property type="project" value="TreeGrafter"/>
</dbReference>
<evidence type="ECO:0000259" key="7">
    <source>
        <dbReference type="SMART" id="SM00014"/>
    </source>
</evidence>
<dbReference type="EMBL" id="LT598455">
    <property type="protein sequence ID" value="SCU87956.1"/>
    <property type="molecule type" value="Genomic_DNA"/>
</dbReference>
<name>A0A1G4JCT9_9SACH</name>
<dbReference type="OrthoDB" id="10030083at2759"/>
<keyword evidence="4 6" id="KW-1133">Transmembrane helix</keyword>
<dbReference type="Gene3D" id="1.20.144.10">
    <property type="entry name" value="Phosphatidic acid phosphatase type 2/haloperoxidase"/>
    <property type="match status" value="1"/>
</dbReference>
<dbReference type="GO" id="GO:0006644">
    <property type="term" value="P:phospholipid metabolic process"/>
    <property type="evidence" value="ECO:0007669"/>
    <property type="project" value="EnsemblFungi"/>
</dbReference>
<evidence type="ECO:0000256" key="6">
    <source>
        <dbReference type="SAM" id="Phobius"/>
    </source>
</evidence>
<dbReference type="GO" id="GO:0000810">
    <property type="term" value="F:diacylglycerol diphosphate phosphatase activity"/>
    <property type="evidence" value="ECO:0007669"/>
    <property type="project" value="EnsemblFungi"/>
</dbReference>
<dbReference type="GO" id="GO:0045121">
    <property type="term" value="C:membrane raft"/>
    <property type="evidence" value="ECO:0007669"/>
    <property type="project" value="EnsemblFungi"/>
</dbReference>
<reference evidence="9" key="1">
    <citation type="submission" date="2016-03" db="EMBL/GenBank/DDBJ databases">
        <authorList>
            <person name="Devillers H."/>
        </authorList>
    </citation>
    <scope>NUCLEOTIDE SEQUENCE [LARGE SCALE GENOMIC DNA]</scope>
</reference>
<dbReference type="SMART" id="SM00014">
    <property type="entry name" value="acidPPc"/>
    <property type="match status" value="1"/>
</dbReference>
<organism evidence="8 9">
    <name type="scientific">Lachancea dasiensis</name>
    <dbReference type="NCBI Taxonomy" id="1072105"/>
    <lineage>
        <taxon>Eukaryota</taxon>
        <taxon>Fungi</taxon>
        <taxon>Dikarya</taxon>
        <taxon>Ascomycota</taxon>
        <taxon>Saccharomycotina</taxon>
        <taxon>Saccharomycetes</taxon>
        <taxon>Saccharomycetales</taxon>
        <taxon>Saccharomycetaceae</taxon>
        <taxon>Lachancea</taxon>
    </lineage>
</organism>
<dbReference type="InterPro" id="IPR000326">
    <property type="entry name" value="PAP2/HPO"/>
</dbReference>
<dbReference type="Proteomes" id="UP000190274">
    <property type="component" value="Chromosome E"/>
</dbReference>
<dbReference type="CDD" id="cd03390">
    <property type="entry name" value="PAP2_containing_1_like"/>
    <property type="match status" value="1"/>
</dbReference>
<dbReference type="PANTHER" id="PTHR10165">
    <property type="entry name" value="LIPID PHOSPHATE PHOSPHATASE"/>
    <property type="match status" value="1"/>
</dbReference>
<evidence type="ECO:0000256" key="3">
    <source>
        <dbReference type="ARBA" id="ARBA00022692"/>
    </source>
</evidence>
<comment type="subcellular location">
    <subcellularLocation>
        <location evidence="1">Membrane</location>
        <topology evidence="1">Multi-pass membrane protein</topology>
    </subcellularLocation>
</comment>
<dbReference type="GO" id="GO:0042802">
    <property type="term" value="F:identical protein binding"/>
    <property type="evidence" value="ECO:0007669"/>
    <property type="project" value="EnsemblFungi"/>
</dbReference>
<dbReference type="Pfam" id="PF01569">
    <property type="entry name" value="PAP2"/>
    <property type="match status" value="1"/>
</dbReference>
<dbReference type="InterPro" id="IPR043216">
    <property type="entry name" value="PAP-like"/>
</dbReference>
<feature type="transmembrane region" description="Helical" evidence="6">
    <location>
        <begin position="72"/>
        <end position="92"/>
    </location>
</feature>
<protein>
    <submittedName>
        <fullName evidence="8">LADA_0E07272g1_1</fullName>
    </submittedName>
</protein>
<keyword evidence="3 6" id="KW-0812">Transmembrane</keyword>
<dbReference type="STRING" id="1266660.A0A1G4JCT9"/>
<evidence type="ECO:0000313" key="9">
    <source>
        <dbReference type="Proteomes" id="UP000190274"/>
    </source>
</evidence>
<evidence type="ECO:0000256" key="4">
    <source>
        <dbReference type="ARBA" id="ARBA00022989"/>
    </source>
</evidence>
<dbReference type="GO" id="GO:0008195">
    <property type="term" value="F:phosphatidate phosphatase activity"/>
    <property type="evidence" value="ECO:0007669"/>
    <property type="project" value="EnsemblFungi"/>
</dbReference>
<dbReference type="AlphaFoldDB" id="A0A1G4JCT9"/>
<gene>
    <name evidence="8" type="ORF">LADA_0E07272G</name>
</gene>
<keyword evidence="5 6" id="KW-0472">Membrane</keyword>